<dbReference type="InterPro" id="IPR000843">
    <property type="entry name" value="HTH_LacI"/>
</dbReference>
<dbReference type="STRING" id="150033.RV14_GL000234"/>
<proteinExistence type="predicted"/>
<organism evidence="5 6">
    <name type="scientific">Enterococcus ratti</name>
    <dbReference type="NCBI Taxonomy" id="150033"/>
    <lineage>
        <taxon>Bacteria</taxon>
        <taxon>Bacillati</taxon>
        <taxon>Bacillota</taxon>
        <taxon>Bacilli</taxon>
        <taxon>Lactobacillales</taxon>
        <taxon>Enterococcaceae</taxon>
        <taxon>Enterococcus</taxon>
    </lineage>
</organism>
<accession>A0A1L8WL11</accession>
<name>A0A1L8WL11_9ENTE</name>
<dbReference type="SUPFAM" id="SSF53822">
    <property type="entry name" value="Periplasmic binding protein-like I"/>
    <property type="match status" value="1"/>
</dbReference>
<dbReference type="InterPro" id="IPR046335">
    <property type="entry name" value="LacI/GalR-like_sensor"/>
</dbReference>
<dbReference type="Proteomes" id="UP000182152">
    <property type="component" value="Unassembled WGS sequence"/>
</dbReference>
<feature type="domain" description="HTH lacI-type" evidence="4">
    <location>
        <begin position="13"/>
        <end position="67"/>
    </location>
</feature>
<evidence type="ECO:0000259" key="4">
    <source>
        <dbReference type="PROSITE" id="PS50932"/>
    </source>
</evidence>
<keyword evidence="1" id="KW-0805">Transcription regulation</keyword>
<reference evidence="5 6" key="1">
    <citation type="submission" date="2014-12" db="EMBL/GenBank/DDBJ databases">
        <title>Draft genome sequences of 29 type strains of Enterococci.</title>
        <authorList>
            <person name="Zhong Z."/>
            <person name="Sun Z."/>
            <person name="Liu W."/>
            <person name="Zhang W."/>
            <person name="Zhang H."/>
        </authorList>
    </citation>
    <scope>NUCLEOTIDE SEQUENCE [LARGE SCALE GENOMIC DNA]</scope>
    <source>
        <strain evidence="5 6">DSM 15687</strain>
    </source>
</reference>
<dbReference type="InterPro" id="IPR028082">
    <property type="entry name" value="Peripla_BP_I"/>
</dbReference>
<dbReference type="CDD" id="cd01392">
    <property type="entry name" value="HTH_LacI"/>
    <property type="match status" value="1"/>
</dbReference>
<comment type="caution">
    <text evidence="5">The sequence shown here is derived from an EMBL/GenBank/DDBJ whole genome shotgun (WGS) entry which is preliminary data.</text>
</comment>
<evidence type="ECO:0000256" key="1">
    <source>
        <dbReference type="ARBA" id="ARBA00023015"/>
    </source>
</evidence>
<dbReference type="Gene3D" id="1.10.260.40">
    <property type="entry name" value="lambda repressor-like DNA-binding domains"/>
    <property type="match status" value="1"/>
</dbReference>
<dbReference type="EMBL" id="JXLB01000010">
    <property type="protein sequence ID" value="OJG81707.1"/>
    <property type="molecule type" value="Genomic_DNA"/>
</dbReference>
<gene>
    <name evidence="5" type="ORF">RV14_GL000234</name>
</gene>
<dbReference type="PRINTS" id="PR00036">
    <property type="entry name" value="HTHLACI"/>
</dbReference>
<evidence type="ECO:0000256" key="2">
    <source>
        <dbReference type="ARBA" id="ARBA00023125"/>
    </source>
</evidence>
<protein>
    <submittedName>
        <fullName evidence="5">LacI family transcriptional regulator</fullName>
    </submittedName>
</protein>
<dbReference type="GO" id="GO:0000976">
    <property type="term" value="F:transcription cis-regulatory region binding"/>
    <property type="evidence" value="ECO:0007669"/>
    <property type="project" value="TreeGrafter"/>
</dbReference>
<sequence>MIGRKKGVLLMAITVKDVAKKAGVATSTVSRVINDHPSISESTKKKVRKVMDELGYVPNITARNLGKRMSSAIGVILPPLDSKERIGNPFYLEIMEAINEEARHYNLTTAIATAKSFDVLLENVQRMHLQKQVDGFILVYSDSQDPVINYLYKNHIPFTLIGQPYQYENEIIYVDNDNQLLGKQATDFLIKNGHKNILFVTNTTHESLYFERYFGYQKAMMLANLKVHPSIVIEQTEDYVAFDALLKAAQATALVVIDDIFALRTMQLAQLYGYKIPETLSIISFNNSIFATLTHPYLTSIDIDISELGRVAMKKLQELIHDEISVGVRLVIPHRLIKRETVIPLNDQNT</sequence>
<evidence type="ECO:0000313" key="6">
    <source>
        <dbReference type="Proteomes" id="UP000182152"/>
    </source>
</evidence>
<dbReference type="InterPro" id="IPR010982">
    <property type="entry name" value="Lambda_DNA-bd_dom_sf"/>
</dbReference>
<dbReference type="GO" id="GO:0003700">
    <property type="term" value="F:DNA-binding transcription factor activity"/>
    <property type="evidence" value="ECO:0007669"/>
    <property type="project" value="TreeGrafter"/>
</dbReference>
<dbReference type="CDD" id="cd06294">
    <property type="entry name" value="PBP1_MalR-like"/>
    <property type="match status" value="1"/>
</dbReference>
<dbReference type="PANTHER" id="PTHR30146">
    <property type="entry name" value="LACI-RELATED TRANSCRIPTIONAL REPRESSOR"/>
    <property type="match status" value="1"/>
</dbReference>
<dbReference type="Gene3D" id="3.40.50.2300">
    <property type="match status" value="2"/>
</dbReference>
<dbReference type="Pfam" id="PF00356">
    <property type="entry name" value="LacI"/>
    <property type="match status" value="1"/>
</dbReference>
<dbReference type="PROSITE" id="PS50932">
    <property type="entry name" value="HTH_LACI_2"/>
    <property type="match status" value="1"/>
</dbReference>
<dbReference type="Pfam" id="PF13377">
    <property type="entry name" value="Peripla_BP_3"/>
    <property type="match status" value="1"/>
</dbReference>
<evidence type="ECO:0000256" key="3">
    <source>
        <dbReference type="ARBA" id="ARBA00023163"/>
    </source>
</evidence>
<evidence type="ECO:0000313" key="5">
    <source>
        <dbReference type="EMBL" id="OJG81707.1"/>
    </source>
</evidence>
<dbReference type="AlphaFoldDB" id="A0A1L8WL11"/>
<keyword evidence="2" id="KW-0238">DNA-binding</keyword>
<dbReference type="SMART" id="SM00354">
    <property type="entry name" value="HTH_LACI"/>
    <property type="match status" value="1"/>
</dbReference>
<dbReference type="PANTHER" id="PTHR30146:SF109">
    <property type="entry name" value="HTH-TYPE TRANSCRIPTIONAL REGULATOR GALS"/>
    <property type="match status" value="1"/>
</dbReference>
<dbReference type="SUPFAM" id="SSF47413">
    <property type="entry name" value="lambda repressor-like DNA-binding domains"/>
    <property type="match status" value="1"/>
</dbReference>
<keyword evidence="3" id="KW-0804">Transcription</keyword>
<keyword evidence="6" id="KW-1185">Reference proteome</keyword>